<dbReference type="SUPFAM" id="SSF52980">
    <property type="entry name" value="Restriction endonuclease-like"/>
    <property type="match status" value="1"/>
</dbReference>
<dbReference type="NCBIfam" id="NF009154">
    <property type="entry name" value="PRK12497.3-3"/>
    <property type="match status" value="1"/>
</dbReference>
<dbReference type="AlphaFoldDB" id="A0A0X8JQ48"/>
<dbReference type="PANTHER" id="PTHR34039:SF1">
    <property type="entry name" value="UPF0102 PROTEIN YRAN"/>
    <property type="match status" value="1"/>
</dbReference>
<dbReference type="Pfam" id="PF02021">
    <property type="entry name" value="UPF0102"/>
    <property type="match status" value="1"/>
</dbReference>
<evidence type="ECO:0000256" key="1">
    <source>
        <dbReference type="ARBA" id="ARBA00006738"/>
    </source>
</evidence>
<reference evidence="4" key="1">
    <citation type="submission" date="2016-02" db="EMBL/GenBank/DDBJ databases">
        <authorList>
            <person name="Holder M.E."/>
            <person name="Ajami N.J."/>
            <person name="Petrosino J.F."/>
        </authorList>
    </citation>
    <scope>NUCLEOTIDE SEQUENCE [LARGE SCALE GENOMIC DNA]</scope>
    <source>
        <strain evidence="4">DSM 12838</strain>
    </source>
</reference>
<dbReference type="InterPro" id="IPR003509">
    <property type="entry name" value="UPF0102_YraN-like"/>
</dbReference>
<proteinExistence type="inferred from homology"/>
<comment type="similarity">
    <text evidence="1 2">Belongs to the UPF0102 family.</text>
</comment>
<dbReference type="InterPro" id="IPR011856">
    <property type="entry name" value="tRNA_endonuc-like_dom_sf"/>
</dbReference>
<accession>A0A0X8JQ48</accession>
<dbReference type="KEGG" id="doa:AXF15_06495"/>
<dbReference type="EMBL" id="CP014230">
    <property type="protein sequence ID" value="AMD92786.1"/>
    <property type="molecule type" value="Genomic_DNA"/>
</dbReference>
<organism evidence="3 4">
    <name type="scientific">Desulfomicrobium orale DSM 12838</name>
    <dbReference type="NCBI Taxonomy" id="888061"/>
    <lineage>
        <taxon>Bacteria</taxon>
        <taxon>Pseudomonadati</taxon>
        <taxon>Thermodesulfobacteriota</taxon>
        <taxon>Desulfovibrionia</taxon>
        <taxon>Desulfovibrionales</taxon>
        <taxon>Desulfomicrobiaceae</taxon>
        <taxon>Desulfomicrobium</taxon>
    </lineage>
</organism>
<protein>
    <recommendedName>
        <fullName evidence="2">UPF0102 protein AXF15_06495</fullName>
    </recommendedName>
</protein>
<dbReference type="HAMAP" id="MF_00048">
    <property type="entry name" value="UPF0102"/>
    <property type="match status" value="1"/>
</dbReference>
<dbReference type="NCBIfam" id="NF009150">
    <property type="entry name" value="PRK12497.1-3"/>
    <property type="match status" value="1"/>
</dbReference>
<keyword evidence="4" id="KW-1185">Reference proteome</keyword>
<dbReference type="GO" id="GO:0003676">
    <property type="term" value="F:nucleic acid binding"/>
    <property type="evidence" value="ECO:0007669"/>
    <property type="project" value="InterPro"/>
</dbReference>
<gene>
    <name evidence="3" type="ORF">AXF15_06495</name>
</gene>
<sequence length="134" mass="14719">MPARHLTTGQTGEDLAAAFLTEKGMRVVERNFRCAAGEIDLICRSGELLIFVEVKTRSGTVFGTPGEAVSRAKAARLARAASAYLSRDGLWSRPCRFDLVTVVLGRDGAELEHWEDVIDARDCLDSGHASWQPW</sequence>
<dbReference type="Gene3D" id="3.40.1350.10">
    <property type="match status" value="1"/>
</dbReference>
<evidence type="ECO:0000256" key="2">
    <source>
        <dbReference type="HAMAP-Rule" id="MF_00048"/>
    </source>
</evidence>
<evidence type="ECO:0000313" key="4">
    <source>
        <dbReference type="Proteomes" id="UP000063964"/>
    </source>
</evidence>
<dbReference type="NCBIfam" id="TIGR00252">
    <property type="entry name" value="YraN family protein"/>
    <property type="match status" value="1"/>
</dbReference>
<dbReference type="CDD" id="cd20736">
    <property type="entry name" value="PoNe_Nuclease"/>
    <property type="match status" value="1"/>
</dbReference>
<dbReference type="PANTHER" id="PTHR34039">
    <property type="entry name" value="UPF0102 PROTEIN YRAN"/>
    <property type="match status" value="1"/>
</dbReference>
<evidence type="ECO:0000313" key="3">
    <source>
        <dbReference type="EMBL" id="AMD92786.1"/>
    </source>
</evidence>
<dbReference type="InterPro" id="IPR011335">
    <property type="entry name" value="Restrct_endonuc-II-like"/>
</dbReference>
<dbReference type="Proteomes" id="UP000063964">
    <property type="component" value="Chromosome"/>
</dbReference>
<dbReference type="STRING" id="888061.AXF15_06495"/>
<dbReference type="OrthoDB" id="9794876at2"/>
<name>A0A0X8JQ48_9BACT</name>
<dbReference type="RefSeq" id="WP_066604951.1">
    <property type="nucleotide sequence ID" value="NZ_CP014230.1"/>
</dbReference>